<dbReference type="Pfam" id="PF12680">
    <property type="entry name" value="SnoaL_2"/>
    <property type="match status" value="1"/>
</dbReference>
<proteinExistence type="predicted"/>
<evidence type="ECO:0000313" key="3">
    <source>
        <dbReference type="Proteomes" id="UP001162834"/>
    </source>
</evidence>
<evidence type="ECO:0000313" key="2">
    <source>
        <dbReference type="EMBL" id="UGS38581.1"/>
    </source>
</evidence>
<dbReference type="KEGG" id="sbae:DSM104329_05011"/>
<accession>A0A9E7C2L7</accession>
<evidence type="ECO:0000259" key="1">
    <source>
        <dbReference type="Pfam" id="PF12680"/>
    </source>
</evidence>
<dbReference type="EMBL" id="CP087164">
    <property type="protein sequence ID" value="UGS38581.1"/>
    <property type="molecule type" value="Genomic_DNA"/>
</dbReference>
<gene>
    <name evidence="2" type="ORF">DSM104329_05011</name>
</gene>
<dbReference type="SUPFAM" id="SSF54427">
    <property type="entry name" value="NTF2-like"/>
    <property type="match status" value="1"/>
</dbReference>
<organism evidence="2 3">
    <name type="scientific">Capillimicrobium parvum</name>
    <dbReference type="NCBI Taxonomy" id="2884022"/>
    <lineage>
        <taxon>Bacteria</taxon>
        <taxon>Bacillati</taxon>
        <taxon>Actinomycetota</taxon>
        <taxon>Thermoleophilia</taxon>
        <taxon>Solirubrobacterales</taxon>
        <taxon>Capillimicrobiaceae</taxon>
        <taxon>Capillimicrobium</taxon>
    </lineage>
</organism>
<sequence>MTDITTTVERYIAAWNEPDADRRRSIVGETWTDDGTYLDPLMAGDGPDAIAAMIGGAQAQFPGHRFELATGPDAHHDRVRFTWKLVGQEDGGAVAVGVDFATVAGDGRLREVTGFLESAA</sequence>
<dbReference type="Gene3D" id="3.10.450.50">
    <property type="match status" value="1"/>
</dbReference>
<protein>
    <recommendedName>
        <fullName evidence="1">SnoaL-like domain-containing protein</fullName>
    </recommendedName>
</protein>
<name>A0A9E7C2L7_9ACTN</name>
<dbReference type="InterPro" id="IPR037401">
    <property type="entry name" value="SnoaL-like"/>
</dbReference>
<dbReference type="AlphaFoldDB" id="A0A9E7C2L7"/>
<dbReference type="Proteomes" id="UP001162834">
    <property type="component" value="Chromosome"/>
</dbReference>
<keyword evidence="3" id="KW-1185">Reference proteome</keyword>
<feature type="domain" description="SnoaL-like" evidence="1">
    <location>
        <begin position="8"/>
        <end position="111"/>
    </location>
</feature>
<dbReference type="InterPro" id="IPR032710">
    <property type="entry name" value="NTF2-like_dom_sf"/>
</dbReference>
<reference evidence="2" key="1">
    <citation type="journal article" date="2022" name="Int. J. Syst. Evol. Microbiol.">
        <title>Pseudomonas aegrilactucae sp. nov. and Pseudomonas morbosilactucae sp. nov., pathogens causing bacterial rot of lettuce in Japan.</title>
        <authorList>
            <person name="Sawada H."/>
            <person name="Fujikawa T."/>
            <person name="Satou M."/>
        </authorList>
    </citation>
    <scope>NUCLEOTIDE SEQUENCE</scope>
    <source>
        <strain evidence="2">0166_1</strain>
    </source>
</reference>
<dbReference type="RefSeq" id="WP_259312601.1">
    <property type="nucleotide sequence ID" value="NZ_CP087164.1"/>
</dbReference>